<dbReference type="PROSITE" id="PS50943">
    <property type="entry name" value="HTH_CROC1"/>
    <property type="match status" value="1"/>
</dbReference>
<evidence type="ECO:0000256" key="1">
    <source>
        <dbReference type="ARBA" id="ARBA00023125"/>
    </source>
</evidence>
<dbReference type="InParanoid" id="Q02B76"/>
<name>Q02B76_SOLUE</name>
<dbReference type="NCBIfam" id="TIGR02607">
    <property type="entry name" value="antidote_HigA"/>
    <property type="match status" value="1"/>
</dbReference>
<dbReference type="STRING" id="234267.Acid_0689"/>
<dbReference type="eggNOG" id="COG3093">
    <property type="taxonomic scope" value="Bacteria"/>
</dbReference>
<evidence type="ECO:0000313" key="4">
    <source>
        <dbReference type="EMBL" id="ABJ81690.1"/>
    </source>
</evidence>
<dbReference type="PANTHER" id="PTHR36924">
    <property type="entry name" value="ANTITOXIN HIGA-1"/>
    <property type="match status" value="1"/>
</dbReference>
<protein>
    <submittedName>
        <fullName evidence="4">Plasmid maintenance system antidote protein, XRE family</fullName>
    </submittedName>
</protein>
<dbReference type="Pfam" id="PF01381">
    <property type="entry name" value="HTH_3"/>
    <property type="match status" value="1"/>
</dbReference>
<dbReference type="KEGG" id="sus:Acid_0689"/>
<dbReference type="OrthoDB" id="9798100at2"/>
<evidence type="ECO:0000256" key="2">
    <source>
        <dbReference type="SAM" id="MobiDB-lite"/>
    </source>
</evidence>
<sequence length="116" mass="13058">MKTPKRLDPIHPGEILLEEFMKPLGISINQLARDLDVPPNRIGAIVNGTRSITADTALRLGTYFDVSPETWLGLQLDYDLRRIRQTVGDEIVRRVRTRPAALHPAPPTLTSRGPRR</sequence>
<dbReference type="InterPro" id="IPR001387">
    <property type="entry name" value="Cro/C1-type_HTH"/>
</dbReference>
<dbReference type="FunCoup" id="Q02B76">
    <property type="interactions" value="34"/>
</dbReference>
<evidence type="ECO:0000259" key="3">
    <source>
        <dbReference type="PROSITE" id="PS50943"/>
    </source>
</evidence>
<dbReference type="AlphaFoldDB" id="Q02B76"/>
<organism evidence="4">
    <name type="scientific">Solibacter usitatus (strain Ellin6076)</name>
    <dbReference type="NCBI Taxonomy" id="234267"/>
    <lineage>
        <taxon>Bacteria</taxon>
        <taxon>Pseudomonadati</taxon>
        <taxon>Acidobacteriota</taxon>
        <taxon>Terriglobia</taxon>
        <taxon>Bryobacterales</taxon>
        <taxon>Solibacteraceae</taxon>
        <taxon>Candidatus Solibacter</taxon>
    </lineage>
</organism>
<proteinExistence type="predicted"/>
<gene>
    <name evidence="4" type="ordered locus">Acid_0689</name>
</gene>
<dbReference type="EMBL" id="CP000473">
    <property type="protein sequence ID" value="ABJ81690.1"/>
    <property type="molecule type" value="Genomic_DNA"/>
</dbReference>
<dbReference type="PANTHER" id="PTHR36924:SF1">
    <property type="entry name" value="ANTITOXIN HIGA-1"/>
    <property type="match status" value="1"/>
</dbReference>
<dbReference type="InterPro" id="IPR013430">
    <property type="entry name" value="Toxin_antidote_HigA"/>
</dbReference>
<dbReference type="CDD" id="cd00093">
    <property type="entry name" value="HTH_XRE"/>
    <property type="match status" value="1"/>
</dbReference>
<dbReference type="GO" id="GO:0003677">
    <property type="term" value="F:DNA binding"/>
    <property type="evidence" value="ECO:0007669"/>
    <property type="project" value="UniProtKB-KW"/>
</dbReference>
<feature type="region of interest" description="Disordered" evidence="2">
    <location>
        <begin position="97"/>
        <end position="116"/>
    </location>
</feature>
<keyword evidence="1" id="KW-0238">DNA-binding</keyword>
<dbReference type="SUPFAM" id="SSF47413">
    <property type="entry name" value="lambda repressor-like DNA-binding domains"/>
    <property type="match status" value="1"/>
</dbReference>
<dbReference type="HOGENOM" id="CLU_140230_5_2_0"/>
<feature type="domain" description="HTH cro/C1-type" evidence="3">
    <location>
        <begin position="17"/>
        <end position="71"/>
    </location>
</feature>
<dbReference type="InterPro" id="IPR010982">
    <property type="entry name" value="Lambda_DNA-bd_dom_sf"/>
</dbReference>
<dbReference type="SMART" id="SM00530">
    <property type="entry name" value="HTH_XRE"/>
    <property type="match status" value="1"/>
</dbReference>
<reference evidence="4" key="1">
    <citation type="submission" date="2006-10" db="EMBL/GenBank/DDBJ databases">
        <title>Complete sequence of Solibacter usitatus Ellin6076.</title>
        <authorList>
            <consortium name="US DOE Joint Genome Institute"/>
            <person name="Copeland A."/>
            <person name="Lucas S."/>
            <person name="Lapidus A."/>
            <person name="Barry K."/>
            <person name="Detter J.C."/>
            <person name="Glavina del Rio T."/>
            <person name="Hammon N."/>
            <person name="Israni S."/>
            <person name="Dalin E."/>
            <person name="Tice H."/>
            <person name="Pitluck S."/>
            <person name="Thompson L.S."/>
            <person name="Brettin T."/>
            <person name="Bruce D."/>
            <person name="Han C."/>
            <person name="Tapia R."/>
            <person name="Gilna P."/>
            <person name="Schmutz J."/>
            <person name="Larimer F."/>
            <person name="Land M."/>
            <person name="Hauser L."/>
            <person name="Kyrpides N."/>
            <person name="Mikhailova N."/>
            <person name="Janssen P.H."/>
            <person name="Kuske C.R."/>
            <person name="Richardson P."/>
        </authorList>
    </citation>
    <scope>NUCLEOTIDE SEQUENCE</scope>
    <source>
        <strain evidence="4">Ellin6076</strain>
    </source>
</reference>
<accession>Q02B76</accession>
<dbReference type="Gene3D" id="1.10.260.40">
    <property type="entry name" value="lambda repressor-like DNA-binding domains"/>
    <property type="match status" value="1"/>
</dbReference>